<proteinExistence type="predicted"/>
<keyword evidence="2" id="KW-1185">Reference proteome</keyword>
<comment type="caution">
    <text evidence="1">The sequence shown here is derived from an EMBL/GenBank/DDBJ whole genome shotgun (WGS) entry which is preliminary data.</text>
</comment>
<sequence length="87" mass="9860">MRKLELGFCKKGELSNECKLFEVNLETNWNVVVSNQPSYEANVTERSVKGDYEILGLSKGMIEAYEGMLANTINRYKTTTTKTCVTK</sequence>
<protein>
    <submittedName>
        <fullName evidence="1">Uncharacterized protein</fullName>
    </submittedName>
</protein>
<evidence type="ECO:0000313" key="1">
    <source>
        <dbReference type="EMBL" id="KAK8496800.1"/>
    </source>
</evidence>
<evidence type="ECO:0000313" key="2">
    <source>
        <dbReference type="Proteomes" id="UP001472677"/>
    </source>
</evidence>
<accession>A0ABR2AS04</accession>
<organism evidence="1 2">
    <name type="scientific">Hibiscus sabdariffa</name>
    <name type="common">roselle</name>
    <dbReference type="NCBI Taxonomy" id="183260"/>
    <lineage>
        <taxon>Eukaryota</taxon>
        <taxon>Viridiplantae</taxon>
        <taxon>Streptophyta</taxon>
        <taxon>Embryophyta</taxon>
        <taxon>Tracheophyta</taxon>
        <taxon>Spermatophyta</taxon>
        <taxon>Magnoliopsida</taxon>
        <taxon>eudicotyledons</taxon>
        <taxon>Gunneridae</taxon>
        <taxon>Pentapetalae</taxon>
        <taxon>rosids</taxon>
        <taxon>malvids</taxon>
        <taxon>Malvales</taxon>
        <taxon>Malvaceae</taxon>
        <taxon>Malvoideae</taxon>
        <taxon>Hibiscus</taxon>
    </lineage>
</organism>
<reference evidence="1 2" key="1">
    <citation type="journal article" date="2024" name="G3 (Bethesda)">
        <title>Genome assembly of Hibiscus sabdariffa L. provides insights into metabolisms of medicinal natural products.</title>
        <authorList>
            <person name="Kim T."/>
        </authorList>
    </citation>
    <scope>NUCLEOTIDE SEQUENCE [LARGE SCALE GENOMIC DNA]</scope>
    <source>
        <strain evidence="1">TK-2024</strain>
        <tissue evidence="1">Old leaves</tissue>
    </source>
</reference>
<name>A0ABR2AS04_9ROSI</name>
<gene>
    <name evidence="1" type="ORF">V6N12_008675</name>
</gene>
<dbReference type="Proteomes" id="UP001472677">
    <property type="component" value="Unassembled WGS sequence"/>
</dbReference>
<dbReference type="EMBL" id="JBBPBM010000346">
    <property type="protein sequence ID" value="KAK8496800.1"/>
    <property type="molecule type" value="Genomic_DNA"/>
</dbReference>